<dbReference type="EMBL" id="LSBH01000002">
    <property type="protein sequence ID" value="OAQ84502.1"/>
    <property type="molecule type" value="Genomic_DNA"/>
</dbReference>
<evidence type="ECO:0000256" key="1">
    <source>
        <dbReference type="ARBA" id="ARBA00010409"/>
    </source>
</evidence>
<dbReference type="InterPro" id="IPR016024">
    <property type="entry name" value="ARM-type_fold"/>
</dbReference>
<dbReference type="InterPro" id="IPR056843">
    <property type="entry name" value="THADA-like_TPR"/>
</dbReference>
<protein>
    <submittedName>
        <fullName evidence="7">Heat repeat protein</fullName>
    </submittedName>
</protein>
<comment type="caution">
    <text evidence="7">The sequence shown here is derived from an EMBL/GenBank/DDBJ whole genome shotgun (WGS) entry which is preliminary data.</text>
</comment>
<reference evidence="7 8" key="1">
    <citation type="submission" date="2016-01" db="EMBL/GenBank/DDBJ databases">
        <title>Biosynthesis of antibiotic leucinostatins and their inhibition on Phytophthora in bio-control Purpureocillium lilacinum.</title>
        <authorList>
            <person name="Wang G."/>
            <person name="Liu Z."/>
            <person name="Lin R."/>
            <person name="Li E."/>
            <person name="Mao Z."/>
            <person name="Ling J."/>
            <person name="Yin W."/>
            <person name="Xie B."/>
        </authorList>
    </citation>
    <scope>NUCLEOTIDE SEQUENCE [LARGE SCALE GENOMIC DNA]</scope>
    <source>
        <strain evidence="7">PLBJ-1</strain>
    </source>
</reference>
<evidence type="ECO:0000259" key="5">
    <source>
        <dbReference type="Pfam" id="PF25151"/>
    </source>
</evidence>
<dbReference type="Pfam" id="PF25150">
    <property type="entry name" value="TPR_Trm732"/>
    <property type="match status" value="1"/>
</dbReference>
<name>A0A179H3C0_PURLI</name>
<evidence type="ECO:0000259" key="4">
    <source>
        <dbReference type="Pfam" id="PF25150"/>
    </source>
</evidence>
<keyword evidence="2" id="KW-0819">tRNA processing</keyword>
<reference evidence="6" key="2">
    <citation type="submission" date="2023-11" db="EMBL/GenBank/DDBJ databases">
        <authorList>
            <person name="Beijen E."/>
            <person name="Ohm R.A."/>
        </authorList>
    </citation>
    <scope>NUCLEOTIDE SEQUENCE</scope>
    <source>
        <strain evidence="6">CBS 150709</strain>
    </source>
</reference>
<feature type="domain" description="tRNA (32-2'-O)-methyltransferase regulator THADA-like C-terminal TPR repeats region" evidence="5">
    <location>
        <begin position="909"/>
        <end position="1064"/>
    </location>
</feature>
<dbReference type="Pfam" id="PF10350">
    <property type="entry name" value="DUF2428"/>
    <property type="match status" value="1"/>
</dbReference>
<evidence type="ECO:0000313" key="9">
    <source>
        <dbReference type="Proteomes" id="UP001287286"/>
    </source>
</evidence>
<evidence type="ECO:0000256" key="2">
    <source>
        <dbReference type="ARBA" id="ARBA00022694"/>
    </source>
</evidence>
<dbReference type="GO" id="GO:0005829">
    <property type="term" value="C:cytosol"/>
    <property type="evidence" value="ECO:0007669"/>
    <property type="project" value="TreeGrafter"/>
</dbReference>
<dbReference type="InterPro" id="IPR011989">
    <property type="entry name" value="ARM-like"/>
</dbReference>
<accession>A0A179H3C0</accession>
<dbReference type="OrthoDB" id="73997at2759"/>
<feature type="domain" description="tRNA (32-2'-O)-methyltransferase regulator THADA-like TPR repeats region" evidence="4">
    <location>
        <begin position="234"/>
        <end position="536"/>
    </location>
</feature>
<keyword evidence="9" id="KW-1185">Reference proteome</keyword>
<dbReference type="PANTHER" id="PTHR14387">
    <property type="entry name" value="THADA/DEATH RECEPTOR INTERACTING PROTEIN"/>
    <property type="match status" value="1"/>
</dbReference>
<dbReference type="PANTHER" id="PTHR14387:SF0">
    <property type="entry name" value="DUF2428 DOMAIN-CONTAINING PROTEIN"/>
    <property type="match status" value="1"/>
</dbReference>
<dbReference type="Proteomes" id="UP000078240">
    <property type="component" value="Unassembled WGS sequence"/>
</dbReference>
<evidence type="ECO:0000259" key="3">
    <source>
        <dbReference type="Pfam" id="PF10350"/>
    </source>
</evidence>
<comment type="similarity">
    <text evidence="1">Belongs to the THADA family.</text>
</comment>
<dbReference type="Gene3D" id="1.25.10.10">
    <property type="entry name" value="Leucine-rich Repeat Variant"/>
    <property type="match status" value="1"/>
</dbReference>
<dbReference type="Proteomes" id="UP001287286">
    <property type="component" value="Unassembled WGS sequence"/>
</dbReference>
<dbReference type="SUPFAM" id="SSF48371">
    <property type="entry name" value="ARM repeat"/>
    <property type="match status" value="1"/>
</dbReference>
<organism evidence="7 8">
    <name type="scientific">Purpureocillium lilacinum</name>
    <name type="common">Paecilomyces lilacinus</name>
    <dbReference type="NCBI Taxonomy" id="33203"/>
    <lineage>
        <taxon>Eukaryota</taxon>
        <taxon>Fungi</taxon>
        <taxon>Dikarya</taxon>
        <taxon>Ascomycota</taxon>
        <taxon>Pezizomycotina</taxon>
        <taxon>Sordariomycetes</taxon>
        <taxon>Hypocreomycetidae</taxon>
        <taxon>Hypocreales</taxon>
        <taxon>Ophiocordycipitaceae</taxon>
        <taxon>Purpureocillium</taxon>
    </lineage>
</organism>
<dbReference type="GO" id="GO:0030488">
    <property type="term" value="P:tRNA methylation"/>
    <property type="evidence" value="ECO:0007669"/>
    <property type="project" value="TreeGrafter"/>
</dbReference>
<dbReference type="EMBL" id="JAWRVI010000012">
    <property type="protein sequence ID" value="KAK4091246.1"/>
    <property type="molecule type" value="Genomic_DNA"/>
</dbReference>
<evidence type="ECO:0000313" key="7">
    <source>
        <dbReference type="EMBL" id="OAQ84502.1"/>
    </source>
</evidence>
<dbReference type="InterPro" id="IPR019442">
    <property type="entry name" value="THADA/TRM732_DUF2428"/>
</dbReference>
<gene>
    <name evidence="6" type="ORF">Purlil1_4260</name>
    <name evidence="7" type="ORF">VFPBJ_03270</name>
</gene>
<evidence type="ECO:0000313" key="8">
    <source>
        <dbReference type="Proteomes" id="UP000078240"/>
    </source>
</evidence>
<proteinExistence type="inferred from homology"/>
<evidence type="ECO:0000313" key="6">
    <source>
        <dbReference type="EMBL" id="KAK4091246.1"/>
    </source>
</evidence>
<dbReference type="Pfam" id="PF26523">
    <property type="entry name" value="Trm732_C"/>
    <property type="match status" value="1"/>
</dbReference>
<feature type="domain" description="DUF2428" evidence="3">
    <location>
        <begin position="670"/>
        <end position="907"/>
    </location>
</feature>
<reference evidence="6 9" key="3">
    <citation type="journal article" date="2024" name="Microbiol. Resour. Announc.">
        <title>Genome annotations for the ascomycete fungi Trichoderma harzianum, Trichoderma aggressivum, and Purpureocillium lilacinum.</title>
        <authorList>
            <person name="Beijen E.P.W."/>
            <person name="Ohm R.A."/>
        </authorList>
    </citation>
    <scope>NUCLEOTIDE SEQUENCE [LARGE SCALE GENOMIC DNA]</scope>
    <source>
        <strain evidence="6 9">CBS 150709</strain>
    </source>
</reference>
<sequence length="1550" mass="171564">MESEPLQQAAGLLANPAQLIKWLETKEPEAQTRCAAALFDQLLREAGQPKSVSGQACVRLCGLVEQSSKAVSGDLRKWAFSHDVTLKLFDFFMDWNESDQHRSMKLVLDLVVQLIKRNPQQDSALATKQFLLDNLISIVTGRSTKPVAKSAIKTLDHFLTKGVFTLDEIRSCYESHKPGHADRDDTEVWRLFMLDLFRWLRLHFVCPTAGKFIVSVYRCWHPGGDAETSGPSMRTWYKWLLHFATEEPSLLESIKNYIFLPLLKAERSEALRFLGMMNEDKAVAGAASLDLDMPALLQLAALEAGKKVGLVEEPALGGDEHQDTESITVQEKTLDRVLAHPSHEVRALAMSLLITSPSTTRPYSFAALELLRKHLGAFFADADAKFRMEIAGKIRDMFKRVRGAIHVLKRSIPRVRAKARKANMAATDADVATQPILYRSNLITLPEAQLVHCLGYHEKFLRWYIGFLCSELTPTASYQRHVASLKALMFITRLEGEANKAWETADDQVLFFDLFDDKWARALFDLLMDPFDDVRDMSATVLKRIYADDRYRRFALSSDADDRRVSETLVKVAKRAERLSQRTTRADHSDGASRAWQLVFRFLDTGEKQVAFLAKMIDELDRKTSMAETDLGRAVLEAPLHGDISSLNHIWQVVSELRLAEADLAAVQALQSRLVSCCGRVWDAVKDVLCDDSPEGHLPQELEDMEGLDTKGLLSFSFRAVHESSNLMRTMVLSFRNRSREGFLIPTPEAFESIGNLTFKELVNLRHRGAFTTVALTFATCCQNSKHVEQGAALLDAWYQGTMNAIFTQASTTRRSAGIPSLMTGILSANAAHPSFEHVMEELMSIARREARVAETDGSNLPQVHAYNCLKDIFKNSMLTSMGNKSESYLPQCLELAASGLRSEVWAIRNCGLIFLRSLIDCLFGSQESKSMIEAGWDGKANRIAYHRYPSLPAALRNLLKSGHETLAQTAATASAAESVFPALDIIRRAGPPELLRDEIQVHVAVYLSSPVWHVRELAARTLTSCLLHDKWLQTIKSIFRDADASKTGNRQNHIHGVLLALKYVIERLSEVALDQLKGDLEELVEFLSSTSVDAKFPNCPEIAAAYLAVVNLIWVVGRSASLALPPITVTMPSNSGSALLRHQQVIYAMHDAATKSHPVRRIRELLLDQGPAADCSVTGLETLPSVWSVATSPKESLAELSELYIDVCLQTRLIEAQVVAVQNLADIVDELLRRDEAQGLSTGRLVELWSTLSSRSLNPALANAVIRASGSIVAALGRRQDASKISVHDWGLMMADAGLDDKTFDTRFAAAESLRAFFAAAGQDHTSEEHLSPLLAVYDALNDDDDEVREMACASVAIILGESLVPMEAASRLLLWLAANLGDSPRFRAEVASRIVGHCGIQARDNAAAWQPAGDQLARALEFDDSLFVVEEQNLFVDEVRETDRWVGAFESLTWKGDEEPLMRLDGWLAGGVAELTRLFGEEDGPLGWASNPEVFAICTRVVRGSAALARGNASSPELAQAVATAKEALQSHGTSVSRLLTAGWEDAP</sequence>
<dbReference type="InterPro" id="IPR051954">
    <property type="entry name" value="tRNA_methyltransferase_THADA"/>
</dbReference>
<dbReference type="InterPro" id="IPR056842">
    <property type="entry name" value="THADA-like_TPR_C"/>
</dbReference>
<dbReference type="Pfam" id="PF25151">
    <property type="entry name" value="TPR_Trm732_C"/>
    <property type="match status" value="1"/>
</dbReference>